<dbReference type="Pfam" id="PF14302">
    <property type="entry name" value="DUF4377"/>
    <property type="match status" value="1"/>
</dbReference>
<protein>
    <recommendedName>
        <fullName evidence="1">DUF4377 domain-containing protein</fullName>
    </recommendedName>
</protein>
<dbReference type="STRING" id="1122185.N792_09770"/>
<accession>A0A0A0EQJ3</accession>
<evidence type="ECO:0000259" key="1">
    <source>
        <dbReference type="Pfam" id="PF14302"/>
    </source>
</evidence>
<name>A0A0A0EQJ3_9GAMM</name>
<organism evidence="2 3">
    <name type="scientific">Lysobacter concretionis Ko07 = DSM 16239</name>
    <dbReference type="NCBI Taxonomy" id="1122185"/>
    <lineage>
        <taxon>Bacteria</taxon>
        <taxon>Pseudomonadati</taxon>
        <taxon>Pseudomonadota</taxon>
        <taxon>Gammaproteobacteria</taxon>
        <taxon>Lysobacterales</taxon>
        <taxon>Lysobacteraceae</taxon>
        <taxon>Novilysobacter</taxon>
    </lineage>
</organism>
<dbReference type="RefSeq" id="WP_224743862.1">
    <property type="nucleotide sequence ID" value="NZ_AVPS01000006.1"/>
</dbReference>
<evidence type="ECO:0000313" key="2">
    <source>
        <dbReference type="EMBL" id="KGM51427.1"/>
    </source>
</evidence>
<dbReference type="eggNOG" id="COG3187">
    <property type="taxonomic scope" value="Bacteria"/>
</dbReference>
<keyword evidence="3" id="KW-1185">Reference proteome</keyword>
<evidence type="ECO:0000313" key="3">
    <source>
        <dbReference type="Proteomes" id="UP000030017"/>
    </source>
</evidence>
<dbReference type="Proteomes" id="UP000030017">
    <property type="component" value="Unassembled WGS sequence"/>
</dbReference>
<dbReference type="InterPro" id="IPR025485">
    <property type="entry name" value="DUF4377"/>
</dbReference>
<sequence>MGPPCPLRSLDSSRPVPDKSCLQVREWTYGDNGLLTTTPDAWQPLHQDIEGYTHQPGVRHVRRLQQYTIANPPAVGSSVAYVLDMVVESEQVTL</sequence>
<dbReference type="EMBL" id="AVPS01000006">
    <property type="protein sequence ID" value="KGM51427.1"/>
    <property type="molecule type" value="Genomic_DNA"/>
</dbReference>
<comment type="caution">
    <text evidence="2">The sequence shown here is derived from an EMBL/GenBank/DDBJ whole genome shotgun (WGS) entry which is preliminary data.</text>
</comment>
<dbReference type="AlphaFoldDB" id="A0A0A0EQJ3"/>
<feature type="domain" description="DUF4377" evidence="1">
    <location>
        <begin position="16"/>
        <end position="88"/>
    </location>
</feature>
<proteinExistence type="predicted"/>
<gene>
    <name evidence="2" type="ORF">N792_09770</name>
</gene>
<reference evidence="2 3" key="1">
    <citation type="submission" date="2013-08" db="EMBL/GenBank/DDBJ databases">
        <title>Genome sequencing of Lysobacter.</title>
        <authorList>
            <person name="Zhang S."/>
            <person name="Wang G."/>
        </authorList>
    </citation>
    <scope>NUCLEOTIDE SEQUENCE [LARGE SCALE GENOMIC DNA]</scope>
    <source>
        <strain evidence="2 3">Ko07</strain>
    </source>
</reference>